<keyword evidence="4" id="KW-1185">Reference proteome</keyword>
<protein>
    <submittedName>
        <fullName evidence="3">DedA family protein</fullName>
    </submittedName>
</protein>
<dbReference type="Proteomes" id="UP000273143">
    <property type="component" value="Chromosome"/>
</dbReference>
<dbReference type="PANTHER" id="PTHR42709:SF2">
    <property type="entry name" value="INNER MEMBRANE PROTEIN YOHD"/>
    <property type="match status" value="1"/>
</dbReference>
<accession>A0A3Q9JMY1</accession>
<dbReference type="Pfam" id="PF09335">
    <property type="entry name" value="VTT_dom"/>
    <property type="match status" value="1"/>
</dbReference>
<dbReference type="KEGG" id="emo:DM558_00090"/>
<evidence type="ECO:0000313" key="4">
    <source>
        <dbReference type="Proteomes" id="UP000273143"/>
    </source>
</evidence>
<dbReference type="AlphaFoldDB" id="A0A3Q9JMY1"/>
<evidence type="ECO:0000256" key="1">
    <source>
        <dbReference type="SAM" id="Phobius"/>
    </source>
</evidence>
<keyword evidence="1" id="KW-0812">Transmembrane</keyword>
<keyword evidence="1" id="KW-1133">Transmembrane helix</keyword>
<keyword evidence="1" id="KW-0472">Membrane</keyword>
<feature type="transmembrane region" description="Helical" evidence="1">
    <location>
        <begin position="40"/>
        <end position="61"/>
    </location>
</feature>
<dbReference type="EMBL" id="CP029822">
    <property type="protein sequence ID" value="AZS52123.1"/>
    <property type="molecule type" value="Genomic_DNA"/>
</dbReference>
<dbReference type="GO" id="GO:0005886">
    <property type="term" value="C:plasma membrane"/>
    <property type="evidence" value="ECO:0007669"/>
    <property type="project" value="TreeGrafter"/>
</dbReference>
<dbReference type="InterPro" id="IPR051311">
    <property type="entry name" value="DedA_domain"/>
</dbReference>
<dbReference type="InterPro" id="IPR032816">
    <property type="entry name" value="VTT_dom"/>
</dbReference>
<feature type="transmembrane region" description="Helical" evidence="1">
    <location>
        <begin position="123"/>
        <end position="145"/>
    </location>
</feature>
<gene>
    <name evidence="3" type="ORF">DM558_00090</name>
</gene>
<proteinExistence type="predicted"/>
<name>A0A3Q9JMY1_9GAMM</name>
<feature type="transmembrane region" description="Helical" evidence="1">
    <location>
        <begin position="157"/>
        <end position="176"/>
    </location>
</feature>
<reference evidence="4" key="1">
    <citation type="submission" date="2018-06" db="EMBL/GenBank/DDBJ databases">
        <title>Complete genome of Pseudomonas insecticola strain QZS01.</title>
        <authorList>
            <person name="Wang J."/>
            <person name="Su Q."/>
        </authorList>
    </citation>
    <scope>NUCLEOTIDE SEQUENCE [LARGE SCALE GENOMIC DNA]</scope>
    <source>
        <strain evidence="4">QZS01</strain>
    </source>
</reference>
<feature type="transmembrane region" description="Helical" evidence="1">
    <location>
        <begin position="12"/>
        <end position="34"/>
    </location>
</feature>
<evidence type="ECO:0000259" key="2">
    <source>
        <dbReference type="Pfam" id="PF09335"/>
    </source>
</evidence>
<organism evidence="3 4">
    <name type="scientific">Entomomonas moraniae</name>
    <dbReference type="NCBI Taxonomy" id="2213226"/>
    <lineage>
        <taxon>Bacteria</taxon>
        <taxon>Pseudomonadati</taxon>
        <taxon>Pseudomonadota</taxon>
        <taxon>Gammaproteobacteria</taxon>
        <taxon>Pseudomonadales</taxon>
        <taxon>Pseudomonadaceae</taxon>
        <taxon>Entomomonas</taxon>
    </lineage>
</organism>
<evidence type="ECO:0000313" key="3">
    <source>
        <dbReference type="EMBL" id="AZS52123.1"/>
    </source>
</evidence>
<feature type="domain" description="VTT" evidence="2">
    <location>
        <begin position="22"/>
        <end position="138"/>
    </location>
</feature>
<dbReference type="PANTHER" id="PTHR42709">
    <property type="entry name" value="ALKALINE PHOSPHATASE LIKE PROTEIN"/>
    <property type="match status" value="1"/>
</dbReference>
<sequence>MMEHLLNEYGYFALFIGTFLEGETILILAGIAAAHDYLDLQIVIIVAFIGSYFGDQLWYFLGRHYGIAILQKRPKWQKSADKALIYLKKNPDLWVLTFRFMYGLRTIMPVAIGISGYSPKRYVILNAIGAIIWSVVLGSTSYYFGSIVLSYLKDYELIFLVAIIVIALFFWLHRFFKCRRESKE</sequence>